<sequence length="620" mass="71111">MKIISIFIGIFIFNVHPSLERDEKLINIASKINGASCIVNSELLNTPEFNYECENALTPIWFENNDWASSCSGSLCNGRIIVISFKKSYNVHEICILQRVTSSDQIVNDVLITFQTSNIQKIYKINLGKTCILLEENVGFDSTAISFMPYNSLPASKNSGFNTIFVYAYSNDTSDIDEEDLINIADIDLGATCESFVSEIGNECHKALSSSSNLYWAPACGIFPQPSCIGSYIEIDFVYPAQPYIYSYANRYDENRYIKTMKLEWSSGFVDIQTDLPQDVFYHYYNYTHYPTIESSVKVTITNTTSNELIGLNYFKVFTKQFNQHIYTIQYDTYVVYSLPQHLHGNFMSIKFRVKGHQSGQSNDCSSFIMTFKNCTSEIFTLKLDIIENGEKSSSIETIEPVFNSINFSESSPLMSCDSWSEFWIIFTNNQIKLGSGMIYDKDTLAILNSAIPLDMREILFKNDKASIMNYVQILDKEGRKIYLNNYPQCDVQYDINGLDKSIPTCTVIKARMTHFEYKLTNGKGKRLFDKDSNLVIIFKRDIGIDVKINIYITYQIKFNEIVENRICQPEKSSSKGQYLVHNFSCQDIEDVETNLVSVKILIDNFDEINQLFFCEIFFQ</sequence>
<proteinExistence type="predicted"/>
<dbReference type="EMBL" id="CAJFCJ010000055">
    <property type="protein sequence ID" value="CAD5126515.1"/>
    <property type="molecule type" value="Genomic_DNA"/>
</dbReference>
<protein>
    <submittedName>
        <fullName evidence="1">DgyrCDS14625</fullName>
    </submittedName>
</protein>
<keyword evidence="2" id="KW-1185">Reference proteome</keyword>
<evidence type="ECO:0000313" key="2">
    <source>
        <dbReference type="Proteomes" id="UP000549394"/>
    </source>
</evidence>
<dbReference type="Proteomes" id="UP000549394">
    <property type="component" value="Unassembled WGS sequence"/>
</dbReference>
<dbReference type="AlphaFoldDB" id="A0A7I8WEJ1"/>
<reference evidence="1 2" key="1">
    <citation type="submission" date="2020-08" db="EMBL/GenBank/DDBJ databases">
        <authorList>
            <person name="Hejnol A."/>
        </authorList>
    </citation>
    <scope>NUCLEOTIDE SEQUENCE [LARGE SCALE GENOMIC DNA]</scope>
</reference>
<gene>
    <name evidence="1" type="ORF">DGYR_LOCUS13754</name>
</gene>
<name>A0A7I8WEJ1_9ANNE</name>
<evidence type="ECO:0000313" key="1">
    <source>
        <dbReference type="EMBL" id="CAD5126515.1"/>
    </source>
</evidence>
<comment type="caution">
    <text evidence="1">The sequence shown here is derived from an EMBL/GenBank/DDBJ whole genome shotgun (WGS) entry which is preliminary data.</text>
</comment>
<organism evidence="1 2">
    <name type="scientific">Dimorphilus gyrociliatus</name>
    <dbReference type="NCBI Taxonomy" id="2664684"/>
    <lineage>
        <taxon>Eukaryota</taxon>
        <taxon>Metazoa</taxon>
        <taxon>Spiralia</taxon>
        <taxon>Lophotrochozoa</taxon>
        <taxon>Annelida</taxon>
        <taxon>Polychaeta</taxon>
        <taxon>Polychaeta incertae sedis</taxon>
        <taxon>Dinophilidae</taxon>
        <taxon>Dimorphilus</taxon>
    </lineage>
</organism>
<accession>A0A7I8WEJ1</accession>